<dbReference type="PANTHER" id="PTHR32208:SF21">
    <property type="entry name" value="LOW QUALITY PROTEIN: ALDEHYDE OXIDASE GLOX-LIKE"/>
    <property type="match status" value="1"/>
</dbReference>
<dbReference type="SUPFAM" id="SSF50965">
    <property type="entry name" value="Galactose oxidase, central domain"/>
    <property type="match status" value="1"/>
</dbReference>
<dbReference type="Gene3D" id="2.60.40.10">
    <property type="entry name" value="Immunoglobulins"/>
    <property type="match status" value="1"/>
</dbReference>
<comment type="caution">
    <text evidence="5">The sequence shown here is derived from an EMBL/GenBank/DDBJ whole genome shotgun (WGS) entry which is preliminary data.</text>
</comment>
<gene>
    <name evidence="5" type="ORF">GCM10009560_49780</name>
</gene>
<dbReference type="RefSeq" id="WP_343952416.1">
    <property type="nucleotide sequence ID" value="NZ_BAAAHQ010000025.1"/>
</dbReference>
<dbReference type="InterPro" id="IPR013783">
    <property type="entry name" value="Ig-like_fold"/>
</dbReference>
<dbReference type="SMART" id="SM00612">
    <property type="entry name" value="Kelch"/>
    <property type="match status" value="2"/>
</dbReference>
<feature type="domain" description="Glyoxal oxidase N-terminal" evidence="3">
    <location>
        <begin position="389"/>
        <end position="740"/>
    </location>
</feature>
<evidence type="ECO:0000259" key="3">
    <source>
        <dbReference type="Pfam" id="PF07250"/>
    </source>
</evidence>
<organism evidence="5 6">
    <name type="scientific">Nonomuraea longicatena</name>
    <dbReference type="NCBI Taxonomy" id="83682"/>
    <lineage>
        <taxon>Bacteria</taxon>
        <taxon>Bacillati</taxon>
        <taxon>Actinomycetota</taxon>
        <taxon>Actinomycetes</taxon>
        <taxon>Streptosporangiales</taxon>
        <taxon>Streptosporangiaceae</taxon>
        <taxon>Nonomuraea</taxon>
    </lineage>
</organism>
<evidence type="ECO:0000313" key="5">
    <source>
        <dbReference type="EMBL" id="GAA0939259.1"/>
    </source>
</evidence>
<dbReference type="InterPro" id="IPR037293">
    <property type="entry name" value="Gal_Oxidase_central_sf"/>
</dbReference>
<proteinExistence type="predicted"/>
<protein>
    <submittedName>
        <fullName evidence="5">Glyoxal oxidase</fullName>
    </submittedName>
</protein>
<accession>A0ABP4AP91</accession>
<evidence type="ECO:0000313" key="6">
    <source>
        <dbReference type="Proteomes" id="UP001501578"/>
    </source>
</evidence>
<dbReference type="Gene3D" id="2.130.10.80">
    <property type="entry name" value="Galactose oxidase/kelch, beta-propeller"/>
    <property type="match status" value="1"/>
</dbReference>
<feature type="domain" description="Galactose oxidase-like Early set" evidence="4">
    <location>
        <begin position="746"/>
        <end position="842"/>
    </location>
</feature>
<dbReference type="InterPro" id="IPR014756">
    <property type="entry name" value="Ig_E-set"/>
</dbReference>
<name>A0ABP4AP91_9ACTN</name>
<dbReference type="PANTHER" id="PTHR32208">
    <property type="entry name" value="SECRETED PROTEIN-RELATED"/>
    <property type="match status" value="1"/>
</dbReference>
<evidence type="ECO:0000256" key="1">
    <source>
        <dbReference type="ARBA" id="ARBA00022729"/>
    </source>
</evidence>
<keyword evidence="6" id="KW-1185">Reference proteome</keyword>
<dbReference type="InterPro" id="IPR015202">
    <property type="entry name" value="GO-like_E_set"/>
</dbReference>
<feature type="signal peptide" evidence="2">
    <location>
        <begin position="1"/>
        <end position="23"/>
    </location>
</feature>
<dbReference type="Proteomes" id="UP001501578">
    <property type="component" value="Unassembled WGS sequence"/>
</dbReference>
<dbReference type="EMBL" id="BAAAHQ010000025">
    <property type="protein sequence ID" value="GAA0939259.1"/>
    <property type="molecule type" value="Genomic_DNA"/>
</dbReference>
<dbReference type="InterPro" id="IPR011043">
    <property type="entry name" value="Gal_Oxase/kelch_b-propeller"/>
</dbReference>
<dbReference type="InterPro" id="IPR006652">
    <property type="entry name" value="Kelch_1"/>
</dbReference>
<reference evidence="6" key="1">
    <citation type="journal article" date="2019" name="Int. J. Syst. Evol. Microbiol.">
        <title>The Global Catalogue of Microorganisms (GCM) 10K type strain sequencing project: providing services to taxonomists for standard genome sequencing and annotation.</title>
        <authorList>
            <consortium name="The Broad Institute Genomics Platform"/>
            <consortium name="The Broad Institute Genome Sequencing Center for Infectious Disease"/>
            <person name="Wu L."/>
            <person name="Ma J."/>
        </authorList>
    </citation>
    <scope>NUCLEOTIDE SEQUENCE [LARGE SCALE GENOMIC DNA]</scope>
    <source>
        <strain evidence="6">JCM 11136</strain>
    </source>
</reference>
<keyword evidence="1 2" id="KW-0732">Signal</keyword>
<feature type="chain" id="PRO_5045160294" evidence="2">
    <location>
        <begin position="24"/>
        <end position="843"/>
    </location>
</feature>
<dbReference type="InterPro" id="IPR009880">
    <property type="entry name" value="Glyoxal_oxidase_N"/>
</dbReference>
<dbReference type="CDD" id="cd02851">
    <property type="entry name" value="E_set_GO_C"/>
    <property type="match status" value="1"/>
</dbReference>
<dbReference type="SUPFAM" id="SSF89372">
    <property type="entry name" value="Fucose-specific lectin"/>
    <property type="match status" value="1"/>
</dbReference>
<dbReference type="Pfam" id="PF09118">
    <property type="entry name" value="GO-like_E_set"/>
    <property type="match status" value="1"/>
</dbReference>
<dbReference type="PROSITE" id="PS51257">
    <property type="entry name" value="PROKAR_LIPOPROTEIN"/>
    <property type="match status" value="1"/>
</dbReference>
<dbReference type="SUPFAM" id="SSF81296">
    <property type="entry name" value="E set domains"/>
    <property type="match status" value="1"/>
</dbReference>
<evidence type="ECO:0000256" key="2">
    <source>
        <dbReference type="SAM" id="SignalP"/>
    </source>
</evidence>
<sequence length="843" mass="88344">MRVSRVLLTLLLLVTMGGAPLNAAPAAALSCGPGATFGLGLVQSTWGADPVRNFEAVFPRAGGGFQHYFRQNTGKWAIPWYTTGWVGSGGVDGTAVLQSNYAPGHLEVVATTSDGRLLHYWRDDGGTWQWSPPTLIASGVKGQPGFVQSRWGTKGNFEVVAPLAAGGLGSFFRDNDSATIPWHHNATFGGGVNYDAVSMVNSSYGGGLNLEVIARTGTTLHQYYRDANTIWHGPYTLTANGAPVAAKGTFSLIQSKWGTGTYKNFELVVPLAAGGLAHYWRDNAGSQAWIGPGTVDGGGDYTAAALIQGTYQPGHLEVVARKDETLVWTWRDDGGTGAWSKKYPFGAESPACAPATTGAWSDPIETGIVGIHSTVLPNGKVLWFAFQNDSDHHGHSLVFDPATNKVEPTSAPGNLFCSGHTLTPDGRVWVAGGHMADVNSSHTFNPVGNTWTKHGSLGPGSTSGRWYPTNTVLPNGQVFTISGTHGGGGPANATGSNINNTWQVFNPATNTVSAGTPVTVAPFSTDGFGPVDLYPFVYVVPSGPQAGKVMVHARQTTRFLNVTTNSWSGPIATRSSHSRTYPAQGTSVMLTLSPSDGFRARVLVMGGAGTPLGLDTPAHNGVELLDLGTAAPSWRNVAPMKEPRVMPDSVILPNGEIFVVGGSRTGKADLGDQPVLAPEIYDPAADTWTRAAPMRVPRLYHSTAVLLPDARVLVAGRDGLFNAMPYKWPENRAEIYSPPYLFAGTRPVITSAPSSVAYGATFTAGVGAVPGTSISRAVLIKLGSATHGFDMGQRAIQLPIVGTAAGGVSLQAPPNSTVAPPGHYMLFVSSAAGVPSVAKIVKL</sequence>
<evidence type="ECO:0000259" key="4">
    <source>
        <dbReference type="Pfam" id="PF09118"/>
    </source>
</evidence>
<dbReference type="Pfam" id="PF07250">
    <property type="entry name" value="Glyoxal_oxid_N"/>
    <property type="match status" value="1"/>
</dbReference>